<dbReference type="Gene3D" id="2.10.25.10">
    <property type="entry name" value="Laminin"/>
    <property type="match status" value="1"/>
</dbReference>
<protein>
    <submittedName>
        <fullName evidence="11">Laminin subunit beta-1</fullName>
    </submittedName>
</protein>
<comment type="caution">
    <text evidence="9">Lacks conserved residue(s) required for the propagation of feature annotation.</text>
</comment>
<comment type="subcellular location">
    <subcellularLocation>
        <location evidence="1">Secreted</location>
        <location evidence="1">Extracellular space</location>
        <location evidence="1">Extracellular matrix</location>
    </subcellularLocation>
</comment>
<feature type="non-terminal residue" evidence="11">
    <location>
        <position position="1"/>
    </location>
</feature>
<evidence type="ECO:0000256" key="8">
    <source>
        <dbReference type="ARBA" id="ARBA00023292"/>
    </source>
</evidence>
<evidence type="ECO:0000256" key="5">
    <source>
        <dbReference type="ARBA" id="ARBA00023054"/>
    </source>
</evidence>
<keyword evidence="12" id="KW-1185">Reference proteome</keyword>
<reference evidence="11 12" key="1">
    <citation type="journal article" date="2013" name="Proc. Natl. Acad. Sci. U.S.A.">
        <title>The king cobra genome reveals dynamic gene evolution and adaptation in the snake venom system.</title>
        <authorList>
            <person name="Vonk F.J."/>
            <person name="Casewell N.R."/>
            <person name="Henkel C.V."/>
            <person name="Heimberg A.M."/>
            <person name="Jansen H.J."/>
            <person name="McCleary R.J."/>
            <person name="Kerkkamp H.M."/>
            <person name="Vos R.A."/>
            <person name="Guerreiro I."/>
            <person name="Calvete J.J."/>
            <person name="Wuster W."/>
            <person name="Woods A.E."/>
            <person name="Logan J.M."/>
            <person name="Harrison R.A."/>
            <person name="Castoe T.A."/>
            <person name="de Koning A.P."/>
            <person name="Pollock D.D."/>
            <person name="Yandell M."/>
            <person name="Calderon D."/>
            <person name="Renjifo C."/>
            <person name="Currier R.B."/>
            <person name="Salgado D."/>
            <person name="Pla D."/>
            <person name="Sanz L."/>
            <person name="Hyder A.S."/>
            <person name="Ribeiro J.M."/>
            <person name="Arntzen J.W."/>
            <person name="van den Thillart G.E."/>
            <person name="Boetzer M."/>
            <person name="Pirovano W."/>
            <person name="Dirks R.P."/>
            <person name="Spaink H.P."/>
            <person name="Duboule D."/>
            <person name="McGlinn E."/>
            <person name="Kini R.M."/>
            <person name="Richardson M.K."/>
        </authorList>
    </citation>
    <scope>NUCLEOTIDE SEQUENCE</scope>
    <source>
        <tissue evidence="11">Blood</tissue>
    </source>
</reference>
<dbReference type="GO" id="GO:0009888">
    <property type="term" value="P:tissue development"/>
    <property type="evidence" value="ECO:0007669"/>
    <property type="project" value="TreeGrafter"/>
</dbReference>
<dbReference type="InterPro" id="IPR050440">
    <property type="entry name" value="Laminin/Netrin_ECM"/>
</dbReference>
<evidence type="ECO:0000256" key="1">
    <source>
        <dbReference type="ARBA" id="ARBA00004498"/>
    </source>
</evidence>
<evidence type="ECO:0000313" key="12">
    <source>
        <dbReference type="Proteomes" id="UP000018936"/>
    </source>
</evidence>
<dbReference type="GO" id="GO:0009887">
    <property type="term" value="P:animal organ morphogenesis"/>
    <property type="evidence" value="ECO:0007669"/>
    <property type="project" value="TreeGrafter"/>
</dbReference>
<sequence>MNVPLAFLETLKRLVGVVIPASVTTTLIPLILRLVTKGQACASSVCFTPKVKTAKSVNPATTDGLFNRIVEATITITIQVACECNSRGIQTLQCNRSTGQCICKEGVEGPHCDKCTRGYSGSFPDCAPCHQCFALWDIIVTELTNKTQRFLERAKLLKITGVSGPYQETLNSVEEKLNEIKNIIAHNPATEPLKNIGDLFEEAE</sequence>
<dbReference type="OrthoDB" id="5985440at2759"/>
<evidence type="ECO:0000313" key="11">
    <source>
        <dbReference type="EMBL" id="ETE60017.1"/>
    </source>
</evidence>
<dbReference type="CDD" id="cd00055">
    <property type="entry name" value="EGF_Lam"/>
    <property type="match status" value="1"/>
</dbReference>
<accession>V8NEN7</accession>
<evidence type="ECO:0000256" key="2">
    <source>
        <dbReference type="ARBA" id="ARBA00022525"/>
    </source>
</evidence>
<keyword evidence="8 9" id="KW-0424">Laminin EGF-like domain</keyword>
<evidence type="ECO:0000256" key="6">
    <source>
        <dbReference type="ARBA" id="ARBA00023157"/>
    </source>
</evidence>
<keyword evidence="4" id="KW-0677">Repeat</keyword>
<evidence type="ECO:0000259" key="10">
    <source>
        <dbReference type="PROSITE" id="PS50027"/>
    </source>
</evidence>
<feature type="disulfide bond" evidence="9">
    <location>
        <begin position="103"/>
        <end position="112"/>
    </location>
</feature>
<keyword evidence="2" id="KW-0964">Secreted</keyword>
<dbReference type="PROSITE" id="PS01248">
    <property type="entry name" value="EGF_LAM_1"/>
    <property type="match status" value="1"/>
</dbReference>
<keyword evidence="7" id="KW-0325">Glycoprotein</keyword>
<dbReference type="Pfam" id="PF00053">
    <property type="entry name" value="EGF_laminin"/>
    <property type="match status" value="1"/>
</dbReference>
<evidence type="ECO:0000256" key="3">
    <source>
        <dbReference type="ARBA" id="ARBA00022530"/>
    </source>
</evidence>
<dbReference type="SUPFAM" id="SSF57196">
    <property type="entry name" value="EGF/Laminin"/>
    <property type="match status" value="1"/>
</dbReference>
<feature type="domain" description="Laminin EGF-like" evidence="10">
    <location>
        <begin position="82"/>
        <end position="128"/>
    </location>
</feature>
<keyword evidence="6 9" id="KW-1015">Disulfide bond</keyword>
<keyword evidence="5" id="KW-0175">Coiled coil</keyword>
<keyword evidence="3" id="KW-0272">Extracellular matrix</keyword>
<comment type="caution">
    <text evidence="11">The sequence shown here is derived from an EMBL/GenBank/DDBJ whole genome shotgun (WGS) entry which is preliminary data.</text>
</comment>
<dbReference type="AlphaFoldDB" id="V8NEN7"/>
<organism evidence="11 12">
    <name type="scientific">Ophiophagus hannah</name>
    <name type="common">King cobra</name>
    <name type="synonym">Naja hannah</name>
    <dbReference type="NCBI Taxonomy" id="8665"/>
    <lineage>
        <taxon>Eukaryota</taxon>
        <taxon>Metazoa</taxon>
        <taxon>Chordata</taxon>
        <taxon>Craniata</taxon>
        <taxon>Vertebrata</taxon>
        <taxon>Euteleostomi</taxon>
        <taxon>Lepidosauria</taxon>
        <taxon>Squamata</taxon>
        <taxon>Bifurcata</taxon>
        <taxon>Unidentata</taxon>
        <taxon>Episquamata</taxon>
        <taxon>Toxicofera</taxon>
        <taxon>Serpentes</taxon>
        <taxon>Colubroidea</taxon>
        <taxon>Elapidae</taxon>
        <taxon>Elapinae</taxon>
        <taxon>Ophiophagus</taxon>
    </lineage>
</organism>
<dbReference type="PANTHER" id="PTHR10574:SF406">
    <property type="entry name" value="LAMININ SUBUNIT ALPHA 5"/>
    <property type="match status" value="1"/>
</dbReference>
<name>V8NEN7_OPHHA</name>
<proteinExistence type="predicted"/>
<feature type="disulfide bond" evidence="9">
    <location>
        <begin position="82"/>
        <end position="94"/>
    </location>
</feature>
<evidence type="ECO:0000256" key="4">
    <source>
        <dbReference type="ARBA" id="ARBA00022737"/>
    </source>
</evidence>
<feature type="disulfide bond" evidence="9">
    <location>
        <begin position="84"/>
        <end position="101"/>
    </location>
</feature>
<dbReference type="EMBL" id="AZIM01005029">
    <property type="protein sequence ID" value="ETE60017.1"/>
    <property type="molecule type" value="Genomic_DNA"/>
</dbReference>
<evidence type="ECO:0000256" key="9">
    <source>
        <dbReference type="PROSITE-ProRule" id="PRU00460"/>
    </source>
</evidence>
<dbReference type="FunFam" id="2.10.25.10:FF:000135">
    <property type="entry name" value="Laminin subunit beta 4"/>
    <property type="match status" value="1"/>
</dbReference>
<dbReference type="PANTHER" id="PTHR10574">
    <property type="entry name" value="NETRIN/LAMININ-RELATED"/>
    <property type="match status" value="1"/>
</dbReference>
<dbReference type="InterPro" id="IPR002049">
    <property type="entry name" value="LE_dom"/>
</dbReference>
<evidence type="ECO:0000256" key="7">
    <source>
        <dbReference type="ARBA" id="ARBA00023180"/>
    </source>
</evidence>
<gene>
    <name evidence="11" type="primary">LAMB1</name>
    <name evidence="11" type="ORF">L345_14247</name>
</gene>
<dbReference type="SMART" id="SM00180">
    <property type="entry name" value="EGF_Lam"/>
    <property type="match status" value="1"/>
</dbReference>
<dbReference type="Proteomes" id="UP000018936">
    <property type="component" value="Unassembled WGS sequence"/>
</dbReference>
<dbReference type="PROSITE" id="PS50027">
    <property type="entry name" value="EGF_LAM_2"/>
    <property type="match status" value="1"/>
</dbReference>